<dbReference type="InterPro" id="IPR006685">
    <property type="entry name" value="MscS_channel_2nd"/>
</dbReference>
<evidence type="ECO:0000313" key="13">
    <source>
        <dbReference type="EMBL" id="MCW7754701.1"/>
    </source>
</evidence>
<feature type="transmembrane region" description="Helical" evidence="9">
    <location>
        <begin position="371"/>
        <end position="389"/>
    </location>
</feature>
<feature type="transmembrane region" description="Helical" evidence="9">
    <location>
        <begin position="259"/>
        <end position="278"/>
    </location>
</feature>
<feature type="coiled-coil region" evidence="7">
    <location>
        <begin position="169"/>
        <end position="203"/>
    </location>
</feature>
<dbReference type="Gene3D" id="3.30.70.100">
    <property type="match status" value="1"/>
</dbReference>
<keyword evidence="14" id="KW-1185">Reference proteome</keyword>
<dbReference type="Pfam" id="PF21082">
    <property type="entry name" value="MS_channel_3rd"/>
    <property type="match status" value="1"/>
</dbReference>
<protein>
    <submittedName>
        <fullName evidence="13">Mechanosensitive ion channel</fullName>
    </submittedName>
</protein>
<dbReference type="Pfam" id="PF00924">
    <property type="entry name" value="MS_channel_2nd"/>
    <property type="match status" value="1"/>
</dbReference>
<dbReference type="Pfam" id="PF21088">
    <property type="entry name" value="MS_channel_1st"/>
    <property type="match status" value="1"/>
</dbReference>
<evidence type="ECO:0000259" key="12">
    <source>
        <dbReference type="Pfam" id="PF21088"/>
    </source>
</evidence>
<dbReference type="Proteomes" id="UP001209681">
    <property type="component" value="Unassembled WGS sequence"/>
</dbReference>
<keyword evidence="4 9" id="KW-0812">Transmembrane</keyword>
<dbReference type="InterPro" id="IPR011014">
    <property type="entry name" value="MscS_channel_TM-2"/>
</dbReference>
<evidence type="ECO:0000256" key="3">
    <source>
        <dbReference type="ARBA" id="ARBA00022475"/>
    </source>
</evidence>
<keyword evidence="7" id="KW-0175">Coiled coil</keyword>
<feature type="transmembrane region" description="Helical" evidence="9">
    <location>
        <begin position="625"/>
        <end position="653"/>
    </location>
</feature>
<dbReference type="InterPro" id="IPR052702">
    <property type="entry name" value="MscS-like_channel"/>
</dbReference>
<dbReference type="Gene3D" id="2.30.30.60">
    <property type="match status" value="1"/>
</dbReference>
<feature type="region of interest" description="Disordered" evidence="8">
    <location>
        <begin position="819"/>
        <end position="840"/>
    </location>
</feature>
<dbReference type="InterPro" id="IPR049278">
    <property type="entry name" value="MS_channel_C"/>
</dbReference>
<evidence type="ECO:0000256" key="6">
    <source>
        <dbReference type="ARBA" id="ARBA00023136"/>
    </source>
</evidence>
<dbReference type="SUPFAM" id="SSF50182">
    <property type="entry name" value="Sm-like ribonucleoproteins"/>
    <property type="match status" value="1"/>
</dbReference>
<reference evidence="13 14" key="1">
    <citation type="submission" date="2022-11" db="EMBL/GenBank/DDBJ databases">
        <title>Desulfobotulus tamanensis H1 sp. nov. - anaerobic, alkaliphilic, sulphate reducing bacterium isolated from terrestrial mud volcano.</title>
        <authorList>
            <person name="Frolova A."/>
            <person name="Merkel A.Y."/>
            <person name="Slobodkin A.I."/>
        </authorList>
    </citation>
    <scope>NUCLEOTIDE SEQUENCE [LARGE SCALE GENOMIC DNA]</scope>
    <source>
        <strain evidence="13 14">H1</strain>
    </source>
</reference>
<evidence type="ECO:0000256" key="7">
    <source>
        <dbReference type="SAM" id="Coils"/>
    </source>
</evidence>
<dbReference type="PANTHER" id="PTHR30347:SF1">
    <property type="entry name" value="MECHANOSENSITIVE CHANNEL MSCK"/>
    <property type="match status" value="1"/>
</dbReference>
<evidence type="ECO:0000256" key="5">
    <source>
        <dbReference type="ARBA" id="ARBA00022989"/>
    </source>
</evidence>
<dbReference type="InterPro" id="IPR023408">
    <property type="entry name" value="MscS_beta-dom_sf"/>
</dbReference>
<feature type="compositionally biased region" description="Basic and acidic residues" evidence="8">
    <location>
        <begin position="129"/>
        <end position="138"/>
    </location>
</feature>
<dbReference type="SUPFAM" id="SSF82689">
    <property type="entry name" value="Mechanosensitive channel protein MscS (YggB), C-terminal domain"/>
    <property type="match status" value="1"/>
</dbReference>
<feature type="transmembrane region" description="Helical" evidence="9">
    <location>
        <begin position="395"/>
        <end position="415"/>
    </location>
</feature>
<feature type="transmembrane region" description="Helical" evidence="9">
    <location>
        <begin position="436"/>
        <end position="453"/>
    </location>
</feature>
<dbReference type="EMBL" id="JAPFPW010000014">
    <property type="protein sequence ID" value="MCW7754701.1"/>
    <property type="molecule type" value="Genomic_DNA"/>
</dbReference>
<evidence type="ECO:0000256" key="1">
    <source>
        <dbReference type="ARBA" id="ARBA00004651"/>
    </source>
</evidence>
<feature type="transmembrane region" description="Helical" evidence="9">
    <location>
        <begin position="511"/>
        <end position="530"/>
    </location>
</feature>
<gene>
    <name evidence="13" type="ORF">OOT00_11985</name>
</gene>
<evidence type="ECO:0000256" key="8">
    <source>
        <dbReference type="SAM" id="MobiDB-lite"/>
    </source>
</evidence>
<feature type="transmembrane region" description="Helical" evidence="9">
    <location>
        <begin position="459"/>
        <end position="481"/>
    </location>
</feature>
<comment type="subcellular location">
    <subcellularLocation>
        <location evidence="1">Cell membrane</location>
        <topology evidence="1">Multi-pass membrane protein</topology>
    </subcellularLocation>
</comment>
<organism evidence="13 14">
    <name type="scientific">Desulfobotulus pelophilus</name>
    <dbReference type="NCBI Taxonomy" id="2823377"/>
    <lineage>
        <taxon>Bacteria</taxon>
        <taxon>Pseudomonadati</taxon>
        <taxon>Thermodesulfobacteriota</taxon>
        <taxon>Desulfobacteria</taxon>
        <taxon>Desulfobacterales</taxon>
        <taxon>Desulfobacteraceae</taxon>
        <taxon>Desulfobotulus</taxon>
    </lineage>
</organism>
<keyword evidence="3" id="KW-1003">Cell membrane</keyword>
<feature type="domain" description="Mechanosensitive ion channel transmembrane helices 2/3" evidence="12">
    <location>
        <begin position="599"/>
        <end position="639"/>
    </location>
</feature>
<dbReference type="InterPro" id="IPR049142">
    <property type="entry name" value="MS_channel_1st"/>
</dbReference>
<feature type="domain" description="Mechanosensitive ion channel MscS" evidence="10">
    <location>
        <begin position="641"/>
        <end position="706"/>
    </location>
</feature>
<dbReference type="Gene3D" id="1.10.287.1260">
    <property type="match status" value="1"/>
</dbReference>
<keyword evidence="5 9" id="KW-1133">Transmembrane helix</keyword>
<evidence type="ECO:0000256" key="2">
    <source>
        <dbReference type="ARBA" id="ARBA00008017"/>
    </source>
</evidence>
<evidence type="ECO:0000256" key="4">
    <source>
        <dbReference type="ARBA" id="ARBA00022692"/>
    </source>
</evidence>
<evidence type="ECO:0000259" key="11">
    <source>
        <dbReference type="Pfam" id="PF21082"/>
    </source>
</evidence>
<dbReference type="InterPro" id="IPR010920">
    <property type="entry name" value="LSM_dom_sf"/>
</dbReference>
<name>A0ABT3NB60_9BACT</name>
<dbReference type="InterPro" id="IPR011066">
    <property type="entry name" value="MscS_channel_C_sf"/>
</dbReference>
<evidence type="ECO:0000256" key="9">
    <source>
        <dbReference type="SAM" id="Phobius"/>
    </source>
</evidence>
<feature type="transmembrane region" description="Helical" evidence="9">
    <location>
        <begin position="306"/>
        <end position="329"/>
    </location>
</feature>
<feature type="transmembrane region" description="Helical" evidence="9">
    <location>
        <begin position="592"/>
        <end position="613"/>
    </location>
</feature>
<feature type="domain" description="Mechanosensitive ion channel MscS C-terminal" evidence="11">
    <location>
        <begin position="716"/>
        <end position="796"/>
    </location>
</feature>
<evidence type="ECO:0000259" key="10">
    <source>
        <dbReference type="Pfam" id="PF00924"/>
    </source>
</evidence>
<evidence type="ECO:0000313" key="14">
    <source>
        <dbReference type="Proteomes" id="UP001209681"/>
    </source>
</evidence>
<comment type="caution">
    <text evidence="13">The sequence shown here is derived from an EMBL/GenBank/DDBJ whole genome shotgun (WGS) entry which is preliminary data.</text>
</comment>
<keyword evidence="6 9" id="KW-0472">Membrane</keyword>
<feature type="transmembrane region" description="Helical" evidence="9">
    <location>
        <begin position="550"/>
        <end position="571"/>
    </location>
</feature>
<accession>A0ABT3NB60</accession>
<feature type="region of interest" description="Disordered" evidence="8">
    <location>
        <begin position="129"/>
        <end position="149"/>
    </location>
</feature>
<sequence>MVLRILILLSLLLSGNGAYGFTNIPLAELSLSLTASVKDETQILEELSRDIEHEQKLDTITQSEIRAFRILAASHRNLILASHTPITDLERARADQQASITSMDNHLQRIQRQLERMGNLRMQTENRQKITHEQKESLSPEEDSSAAAEEVRSALSALITLLEKKHDLIIQMEKRLHERKTEIRELRQDTEELSLSLQKTLRDRRAIELFQKQEGFRALLDPSTPLAILLQIRENVFRLLSPEFWQSEISPLLQISPTIAIRLLIATLFLLPLFLRLLTQLKKMERLYPEGWRTVLLESTRRTLPFMVMAIAMEGCMWSLAILSATGFFKTASSFMWFLALFRMLTAFQQACQKENRPSPSPEVMILLRHLTRAQAVFVPVLLVSIWIFPPSSPLLFVARLSMEIFIAMIIFRFWSGWAKPAPEQSSQIPKIGLHISTKAIAIGALLLELFGYGTFALFWYWGWGVTFIAIGAYILLLAAIKEWTPPQALSSDDKTAANALFFKRMGIQSLPFVLIPLPILLIAKAWRLHENILPLISGLLSYPITFGNMQFSLLRFIQTLSVLIITLMITRSFRAFVEKRILMESGMEQGLKASILTLLGYLIWGIGILAALHVFGLNTTTLTVAFGALGVGLGFGLQAIFNNFVSGIILLFERPIQVGDVIEIDGIWATVMRINVRSTVVQTYDNATLIIPNADFISSRLINWSFKDQRIRRNIDIGVAYSSDVRKVEKVLLEIGNNTKHVLTYPAPDVHFMNFGDSALIFRLRFWSTLDHFRRVETQIRFQITDDFRKENIEIPFPQNDLHIRSDYRFDMQKAASLQKDTLSDPTEKKQDRDPPHLL</sequence>
<dbReference type="SUPFAM" id="SSF82861">
    <property type="entry name" value="Mechanosensitive channel protein MscS (YggB), transmembrane region"/>
    <property type="match status" value="1"/>
</dbReference>
<dbReference type="RefSeq" id="WP_265425613.1">
    <property type="nucleotide sequence ID" value="NZ_JAPFPW010000014.1"/>
</dbReference>
<dbReference type="PANTHER" id="PTHR30347">
    <property type="entry name" value="POTASSIUM CHANNEL RELATED"/>
    <property type="match status" value="1"/>
</dbReference>
<comment type="similarity">
    <text evidence="2">Belongs to the MscS (TC 1.A.23) family.</text>
</comment>
<proteinExistence type="inferred from homology"/>
<feature type="compositionally biased region" description="Basic and acidic residues" evidence="8">
    <location>
        <begin position="823"/>
        <end position="840"/>
    </location>
</feature>